<dbReference type="RefSeq" id="XP_013315534.1">
    <property type="nucleotide sequence ID" value="XM_013460080.1"/>
</dbReference>
<evidence type="ECO:0000313" key="3">
    <source>
        <dbReference type="Proteomes" id="UP000054342"/>
    </source>
</evidence>
<organism evidence="2 3">
    <name type="scientific">Exophiala xenobiotica</name>
    <dbReference type="NCBI Taxonomy" id="348802"/>
    <lineage>
        <taxon>Eukaryota</taxon>
        <taxon>Fungi</taxon>
        <taxon>Dikarya</taxon>
        <taxon>Ascomycota</taxon>
        <taxon>Pezizomycotina</taxon>
        <taxon>Eurotiomycetes</taxon>
        <taxon>Chaetothyriomycetidae</taxon>
        <taxon>Chaetothyriales</taxon>
        <taxon>Herpotrichiellaceae</taxon>
        <taxon>Exophiala</taxon>
    </lineage>
</organism>
<accession>A0A0D2EJY6</accession>
<keyword evidence="3" id="KW-1185">Reference proteome</keyword>
<dbReference type="GeneID" id="25329178"/>
<proteinExistence type="predicted"/>
<feature type="compositionally biased region" description="Polar residues" evidence="1">
    <location>
        <begin position="20"/>
        <end position="29"/>
    </location>
</feature>
<dbReference type="EMBL" id="KN847320">
    <property type="protein sequence ID" value="KIW54950.1"/>
    <property type="molecule type" value="Genomic_DNA"/>
</dbReference>
<sequence length="129" mass="14582">MDQSTHSKRLDGLFLLAGSRMNQSSPTKSPDSHGGRQLSKQPADHSDHFKQRAQFAHDIARRLADGANLENIAHQSNMTVDQIVRMVAMFAVQAGEVGKEEMYIVFAENEEGKGHHDRRWRAGEREEQE</sequence>
<feature type="region of interest" description="Disordered" evidence="1">
    <location>
        <begin position="1"/>
        <end position="52"/>
    </location>
</feature>
<dbReference type="OrthoDB" id="10606564at2759"/>
<dbReference type="HOGENOM" id="CLU_1948842_0_0_1"/>
<gene>
    <name evidence="2" type="ORF">PV05_07270</name>
</gene>
<name>A0A0D2EJY6_9EURO</name>
<dbReference type="AlphaFoldDB" id="A0A0D2EJY6"/>
<protein>
    <submittedName>
        <fullName evidence="2">Uncharacterized protein</fullName>
    </submittedName>
</protein>
<evidence type="ECO:0000313" key="2">
    <source>
        <dbReference type="EMBL" id="KIW54950.1"/>
    </source>
</evidence>
<dbReference type="Proteomes" id="UP000054342">
    <property type="component" value="Unassembled WGS sequence"/>
</dbReference>
<reference evidence="2 3" key="1">
    <citation type="submission" date="2015-01" db="EMBL/GenBank/DDBJ databases">
        <title>The Genome Sequence of Exophiala xenobiotica CBS118157.</title>
        <authorList>
            <consortium name="The Broad Institute Genomics Platform"/>
            <person name="Cuomo C."/>
            <person name="de Hoog S."/>
            <person name="Gorbushina A."/>
            <person name="Stielow B."/>
            <person name="Teixiera M."/>
            <person name="Abouelleil A."/>
            <person name="Chapman S.B."/>
            <person name="Priest M."/>
            <person name="Young S.K."/>
            <person name="Wortman J."/>
            <person name="Nusbaum C."/>
            <person name="Birren B."/>
        </authorList>
    </citation>
    <scope>NUCLEOTIDE SEQUENCE [LARGE SCALE GENOMIC DNA]</scope>
    <source>
        <strain evidence="2 3">CBS 118157</strain>
    </source>
</reference>
<evidence type="ECO:0000256" key="1">
    <source>
        <dbReference type="SAM" id="MobiDB-lite"/>
    </source>
</evidence>